<gene>
    <name evidence="5" type="ORF">VTH8203_01923</name>
</gene>
<keyword evidence="1" id="KW-0238">DNA-binding</keyword>
<dbReference type="InterPro" id="IPR001647">
    <property type="entry name" value="HTH_TetR"/>
</dbReference>
<keyword evidence="2" id="KW-0812">Transmembrane</keyword>
<evidence type="ECO:0000259" key="4">
    <source>
        <dbReference type="Pfam" id="PF09335"/>
    </source>
</evidence>
<dbReference type="PANTHER" id="PTHR42709:SF2">
    <property type="entry name" value="INNER MEMBRANE PROTEIN YOHD"/>
    <property type="match status" value="1"/>
</dbReference>
<dbReference type="InterPro" id="IPR009057">
    <property type="entry name" value="Homeodomain-like_sf"/>
</dbReference>
<keyword evidence="2" id="KW-0472">Membrane</keyword>
<reference evidence="6" key="1">
    <citation type="submission" date="2016-06" db="EMBL/GenBank/DDBJ databases">
        <authorList>
            <person name="Rodrigo-Torres L."/>
            <person name="Arahal R.D."/>
            <person name="Lucena T."/>
        </authorList>
    </citation>
    <scope>NUCLEOTIDE SEQUENCE [LARGE SCALE GENOMIC DNA]</scope>
    <source>
        <strain evidence="6">CECT8203</strain>
    </source>
</reference>
<feature type="transmembrane region" description="Helical" evidence="2">
    <location>
        <begin position="128"/>
        <end position="149"/>
    </location>
</feature>
<dbReference type="InterPro" id="IPR032816">
    <property type="entry name" value="VTT_dom"/>
</dbReference>
<dbReference type="InterPro" id="IPR051311">
    <property type="entry name" value="DedA_domain"/>
</dbReference>
<keyword evidence="2" id="KW-1133">Transmembrane helix</keyword>
<feature type="transmembrane region" description="Helical" evidence="2">
    <location>
        <begin position="169"/>
        <end position="186"/>
    </location>
</feature>
<organism evidence="5 6">
    <name type="scientific">Vibrio thalassae</name>
    <dbReference type="NCBI Taxonomy" id="1243014"/>
    <lineage>
        <taxon>Bacteria</taxon>
        <taxon>Pseudomonadati</taxon>
        <taxon>Pseudomonadota</taxon>
        <taxon>Gammaproteobacteria</taxon>
        <taxon>Vibrionales</taxon>
        <taxon>Vibrionaceae</taxon>
        <taxon>Vibrio</taxon>
    </lineage>
</organism>
<dbReference type="EMBL" id="OANU01000023">
    <property type="protein sequence ID" value="SNX48305.1"/>
    <property type="molecule type" value="Genomic_DNA"/>
</dbReference>
<feature type="transmembrane region" description="Helical" evidence="2">
    <location>
        <begin position="36"/>
        <end position="54"/>
    </location>
</feature>
<evidence type="ECO:0000313" key="5">
    <source>
        <dbReference type="EMBL" id="SNX48305.1"/>
    </source>
</evidence>
<dbReference type="OrthoDB" id="948134at2"/>
<evidence type="ECO:0000256" key="1">
    <source>
        <dbReference type="ARBA" id="ARBA00023125"/>
    </source>
</evidence>
<name>A0A240EJY8_9VIBR</name>
<dbReference type="RefSeq" id="WP_096993488.1">
    <property type="nucleotide sequence ID" value="NZ_JBHSII010000011.1"/>
</dbReference>
<sequence length="392" mass="44367">MFETLGLFLGSFFDAVIGPNHVVPGEPFMIAAGYQLYSGGYLAVLAVLFGGLLGDQLSFFIGRHYGFSAQKKLLRWQPKIRRPLARCRLLMNRRTFWVIAFARLLGPIAWVVPFMAGANHIRWRKFSFYALIGLLLGVGQFVIWGYLLAAGVDNVPVLGEIATFVSEHKYTLGLGLLSLVLLYFALKKQWRYAWLKASSFLFIGMLALNYSHFFWFSDDTVITTTNTNNNIIDVNQLNYKVGMRQLFELLGMSKSAVYHYYKSKDELFKAATEAMVNVDADALTGKPVSQGATNEQKIENFIAIFEQMAPRFFKEMQLVTDYIEVIGETKVAGDPSMMLANQKYLALLGHYVSEKNKQALYTLMLGLLNHQIMIGKPLDQEYISYMIKGHLS</sequence>
<dbReference type="Gene3D" id="1.10.357.10">
    <property type="entry name" value="Tetracycline Repressor, domain 2"/>
    <property type="match status" value="1"/>
</dbReference>
<dbReference type="Pfam" id="PF00440">
    <property type="entry name" value="TetR_N"/>
    <property type="match status" value="1"/>
</dbReference>
<feature type="transmembrane region" description="Helical" evidence="2">
    <location>
        <begin position="96"/>
        <end position="116"/>
    </location>
</feature>
<evidence type="ECO:0000313" key="6">
    <source>
        <dbReference type="Proteomes" id="UP000219336"/>
    </source>
</evidence>
<dbReference type="Pfam" id="PF09335">
    <property type="entry name" value="VTT_dom"/>
    <property type="match status" value="1"/>
</dbReference>
<accession>A0A240EJY8</accession>
<feature type="domain" description="VTT" evidence="4">
    <location>
        <begin position="23"/>
        <end position="146"/>
    </location>
</feature>
<evidence type="ECO:0000256" key="2">
    <source>
        <dbReference type="SAM" id="Phobius"/>
    </source>
</evidence>
<keyword evidence="6" id="KW-1185">Reference proteome</keyword>
<feature type="transmembrane region" description="Helical" evidence="2">
    <location>
        <begin position="193"/>
        <end position="216"/>
    </location>
</feature>
<dbReference type="PANTHER" id="PTHR42709">
    <property type="entry name" value="ALKALINE PHOSPHATASE LIKE PROTEIN"/>
    <property type="match status" value="1"/>
</dbReference>
<dbReference type="Proteomes" id="UP000219336">
    <property type="component" value="Unassembled WGS sequence"/>
</dbReference>
<dbReference type="GO" id="GO:0005886">
    <property type="term" value="C:plasma membrane"/>
    <property type="evidence" value="ECO:0007669"/>
    <property type="project" value="TreeGrafter"/>
</dbReference>
<evidence type="ECO:0000259" key="3">
    <source>
        <dbReference type="Pfam" id="PF00440"/>
    </source>
</evidence>
<dbReference type="AlphaFoldDB" id="A0A240EJY8"/>
<proteinExistence type="predicted"/>
<feature type="domain" description="HTH tetR-type" evidence="3">
    <location>
        <begin position="240"/>
        <end position="271"/>
    </location>
</feature>
<protein>
    <submittedName>
        <fullName evidence="5">Uncharacterized protein</fullName>
    </submittedName>
</protein>
<dbReference type="SUPFAM" id="SSF46689">
    <property type="entry name" value="Homeodomain-like"/>
    <property type="match status" value="1"/>
</dbReference>
<dbReference type="GO" id="GO:0003677">
    <property type="term" value="F:DNA binding"/>
    <property type="evidence" value="ECO:0007669"/>
    <property type="project" value="UniProtKB-KW"/>
</dbReference>